<dbReference type="EMBL" id="GADI01004650">
    <property type="protein sequence ID" value="JAA69158.1"/>
    <property type="molecule type" value="mRNA"/>
</dbReference>
<evidence type="ECO:0000256" key="1">
    <source>
        <dbReference type="SAM" id="SignalP"/>
    </source>
</evidence>
<sequence>MAFSVITFLQCIVFLVILLNINLHSTSAGSEEPTDPLSFLDSIEAEVCDTNCTKCADGTWTKCSNGCTCAPVGNSTEGLCINIGGYDFPTPEAEVLT</sequence>
<feature type="chain" id="PRO_5005517105" evidence="1">
    <location>
        <begin position="29"/>
        <end position="97"/>
    </location>
</feature>
<name>A0A0K8RE94_IXORI</name>
<protein>
    <submittedName>
        <fullName evidence="2">Putative basic tail protein</fullName>
    </submittedName>
</protein>
<accession>A0A0K8RE94</accession>
<proteinExistence type="evidence at transcript level"/>
<feature type="signal peptide" evidence="1">
    <location>
        <begin position="1"/>
        <end position="28"/>
    </location>
</feature>
<dbReference type="AlphaFoldDB" id="A0A0K8RE94"/>
<keyword evidence="1" id="KW-0732">Signal</keyword>
<evidence type="ECO:0000313" key="2">
    <source>
        <dbReference type="EMBL" id="JAA69158.1"/>
    </source>
</evidence>
<reference evidence="2" key="1">
    <citation type="submission" date="2012-12" db="EMBL/GenBank/DDBJ databases">
        <title>Identification and characterization of a phenylalanine ammonia-lyase gene family in Isatis indigotica Fort.</title>
        <authorList>
            <person name="Liu Q."/>
            <person name="Chen J."/>
            <person name="Zhou X."/>
            <person name="Di P."/>
            <person name="Xiao Y."/>
            <person name="Xuan H."/>
            <person name="Zhang L."/>
            <person name="Chen W."/>
        </authorList>
    </citation>
    <scope>NUCLEOTIDE SEQUENCE</scope>
    <source>
        <tissue evidence="2">Salivary gland</tissue>
    </source>
</reference>
<organism evidence="2">
    <name type="scientific">Ixodes ricinus</name>
    <name type="common">Common tick</name>
    <name type="synonym">Acarus ricinus</name>
    <dbReference type="NCBI Taxonomy" id="34613"/>
    <lineage>
        <taxon>Eukaryota</taxon>
        <taxon>Metazoa</taxon>
        <taxon>Ecdysozoa</taxon>
        <taxon>Arthropoda</taxon>
        <taxon>Chelicerata</taxon>
        <taxon>Arachnida</taxon>
        <taxon>Acari</taxon>
        <taxon>Parasitiformes</taxon>
        <taxon>Ixodida</taxon>
        <taxon>Ixodoidea</taxon>
        <taxon>Ixodidae</taxon>
        <taxon>Ixodinae</taxon>
        <taxon>Ixodes</taxon>
    </lineage>
</organism>